<name>A0A8S1E1A9_9INSE</name>
<proteinExistence type="predicted"/>
<dbReference type="PANTHER" id="PTHR37984:SF5">
    <property type="entry name" value="PROTEIN NYNRIN-LIKE"/>
    <property type="match status" value="1"/>
</dbReference>
<dbReference type="Gene3D" id="3.30.420.10">
    <property type="entry name" value="Ribonuclease H-like superfamily/Ribonuclease H"/>
    <property type="match status" value="1"/>
</dbReference>
<dbReference type="EMBL" id="CADEPI010000463">
    <property type="protein sequence ID" value="CAB3386220.1"/>
    <property type="molecule type" value="Genomic_DNA"/>
</dbReference>
<accession>A0A8S1E1A9</accession>
<dbReference type="OrthoDB" id="5985335at2759"/>
<feature type="region of interest" description="Disordered" evidence="1">
    <location>
        <begin position="175"/>
        <end position="219"/>
    </location>
</feature>
<evidence type="ECO:0000256" key="1">
    <source>
        <dbReference type="SAM" id="MobiDB-lite"/>
    </source>
</evidence>
<dbReference type="InterPro" id="IPR050951">
    <property type="entry name" value="Retrovirus_Pol_polyprotein"/>
</dbReference>
<evidence type="ECO:0000313" key="3">
    <source>
        <dbReference type="Proteomes" id="UP000494165"/>
    </source>
</evidence>
<dbReference type="SUPFAM" id="SSF53098">
    <property type="entry name" value="Ribonuclease H-like"/>
    <property type="match status" value="1"/>
</dbReference>
<dbReference type="Proteomes" id="UP000494165">
    <property type="component" value="Unassembled WGS sequence"/>
</dbReference>
<evidence type="ECO:0000313" key="2">
    <source>
        <dbReference type="EMBL" id="CAB3386220.1"/>
    </source>
</evidence>
<evidence type="ECO:0008006" key="4">
    <source>
        <dbReference type="Google" id="ProtNLM"/>
    </source>
</evidence>
<sequence length="219" mass="24574">MDVERTKGLAAEEARQFCRRLFRTHGICDVIVADNGPAFSPASNGVAERAVQTVKNFLKKTQQQRWEAKLDSFLLGHNATPNVRTGVAPAEYNLGRRPQTILDKIHPSAGLLKKKIERDRKAVQALRTPRFREQNQRVVFRNFAPGGPKWEPGKLKKILGPRRVLIESEQQVLVERHADQVKPVGSGGAGGRPPEDQEQCNEAAAKPRRVRKPPDRLML</sequence>
<reference evidence="2 3" key="1">
    <citation type="submission" date="2020-04" db="EMBL/GenBank/DDBJ databases">
        <authorList>
            <person name="Alioto T."/>
            <person name="Alioto T."/>
            <person name="Gomez Garrido J."/>
        </authorList>
    </citation>
    <scope>NUCLEOTIDE SEQUENCE [LARGE SCALE GENOMIC DNA]</scope>
</reference>
<dbReference type="InterPro" id="IPR036397">
    <property type="entry name" value="RNaseH_sf"/>
</dbReference>
<organism evidence="2 3">
    <name type="scientific">Cloeon dipterum</name>
    <dbReference type="NCBI Taxonomy" id="197152"/>
    <lineage>
        <taxon>Eukaryota</taxon>
        <taxon>Metazoa</taxon>
        <taxon>Ecdysozoa</taxon>
        <taxon>Arthropoda</taxon>
        <taxon>Hexapoda</taxon>
        <taxon>Insecta</taxon>
        <taxon>Pterygota</taxon>
        <taxon>Palaeoptera</taxon>
        <taxon>Ephemeroptera</taxon>
        <taxon>Pisciforma</taxon>
        <taxon>Baetidae</taxon>
        <taxon>Cloeon</taxon>
    </lineage>
</organism>
<dbReference type="AlphaFoldDB" id="A0A8S1E1A9"/>
<dbReference type="PANTHER" id="PTHR37984">
    <property type="entry name" value="PROTEIN CBG26694"/>
    <property type="match status" value="1"/>
</dbReference>
<gene>
    <name evidence="2" type="ORF">CLODIP_2_CD07348</name>
</gene>
<keyword evidence="3" id="KW-1185">Reference proteome</keyword>
<protein>
    <recommendedName>
        <fullName evidence="4">Integrase catalytic domain-containing protein</fullName>
    </recommendedName>
</protein>
<dbReference type="InterPro" id="IPR012337">
    <property type="entry name" value="RNaseH-like_sf"/>
</dbReference>
<dbReference type="GO" id="GO:0003676">
    <property type="term" value="F:nucleic acid binding"/>
    <property type="evidence" value="ECO:0007669"/>
    <property type="project" value="InterPro"/>
</dbReference>
<comment type="caution">
    <text evidence="2">The sequence shown here is derived from an EMBL/GenBank/DDBJ whole genome shotgun (WGS) entry which is preliminary data.</text>
</comment>